<dbReference type="AlphaFoldDB" id="A0A2T1M136"/>
<reference evidence="2 3" key="1">
    <citation type="submission" date="2018-03" db="EMBL/GenBank/DDBJ databases">
        <title>The ancient ancestry and fast evolution of plastids.</title>
        <authorList>
            <person name="Moore K.R."/>
            <person name="Magnabosco C."/>
            <person name="Momper L."/>
            <person name="Gold D.A."/>
            <person name="Bosak T."/>
            <person name="Fournier G.P."/>
        </authorList>
    </citation>
    <scope>NUCLEOTIDE SEQUENCE [LARGE SCALE GENOMIC DNA]</scope>
    <source>
        <strain evidence="2 3">CCALA 016</strain>
    </source>
</reference>
<dbReference type="OrthoDB" id="464133at2"/>
<evidence type="ECO:0000259" key="1">
    <source>
        <dbReference type="PROSITE" id="PS50943"/>
    </source>
</evidence>
<evidence type="ECO:0000313" key="2">
    <source>
        <dbReference type="EMBL" id="PSF38400.1"/>
    </source>
</evidence>
<dbReference type="PANTHER" id="PTHR40455:SF1">
    <property type="entry name" value="ANTITOXIN HIGA"/>
    <property type="match status" value="1"/>
</dbReference>
<organism evidence="2 3">
    <name type="scientific">Aphanothece hegewaldii CCALA 016</name>
    <dbReference type="NCBI Taxonomy" id="2107694"/>
    <lineage>
        <taxon>Bacteria</taxon>
        <taxon>Bacillati</taxon>
        <taxon>Cyanobacteriota</taxon>
        <taxon>Cyanophyceae</taxon>
        <taxon>Oscillatoriophycideae</taxon>
        <taxon>Chroococcales</taxon>
        <taxon>Aphanothecaceae</taxon>
        <taxon>Aphanothece</taxon>
    </lineage>
</organism>
<dbReference type="Gene3D" id="1.10.260.40">
    <property type="entry name" value="lambda repressor-like DNA-binding domains"/>
    <property type="match status" value="1"/>
</dbReference>
<dbReference type="InterPro" id="IPR010982">
    <property type="entry name" value="Lambda_DNA-bd_dom_sf"/>
</dbReference>
<protein>
    <submittedName>
        <fullName evidence="2">Transcriptional regulator</fullName>
    </submittedName>
</protein>
<dbReference type="SUPFAM" id="SSF47413">
    <property type="entry name" value="lambda repressor-like DNA-binding domains"/>
    <property type="match status" value="1"/>
</dbReference>
<keyword evidence="3" id="KW-1185">Reference proteome</keyword>
<dbReference type="InterPro" id="IPR001387">
    <property type="entry name" value="Cro/C1-type_HTH"/>
</dbReference>
<dbReference type="GO" id="GO:0006355">
    <property type="term" value="P:regulation of DNA-templated transcription"/>
    <property type="evidence" value="ECO:0007669"/>
    <property type="project" value="InterPro"/>
</dbReference>
<proteinExistence type="predicted"/>
<gene>
    <name evidence="2" type="ORF">C7H19_05270</name>
</gene>
<feature type="domain" description="HTH cro/C1-type" evidence="1">
    <location>
        <begin position="77"/>
        <end position="130"/>
    </location>
</feature>
<dbReference type="GO" id="GO:0001046">
    <property type="term" value="F:core promoter sequence-specific DNA binding"/>
    <property type="evidence" value="ECO:0007669"/>
    <property type="project" value="TreeGrafter"/>
</dbReference>
<dbReference type="RefSeq" id="WP_106455843.1">
    <property type="nucleotide sequence ID" value="NZ_PXOH01000004.1"/>
</dbReference>
<dbReference type="Proteomes" id="UP000239001">
    <property type="component" value="Unassembled WGS sequence"/>
</dbReference>
<name>A0A2T1M136_9CHRO</name>
<accession>A0A2T1M136</accession>
<evidence type="ECO:0000313" key="3">
    <source>
        <dbReference type="Proteomes" id="UP000239001"/>
    </source>
</evidence>
<sequence>MIVIDKAIYGELLVKYQPKVIDNEKEYDDARRILLELMKQKDRNPEEIALIKLIGTLIKEYDEKQEKPEQATPYEVLLHLMEENKIKQVDLVGKIGSKGVVSEIVHGKRSISKSQAKALGEFFHVSPAVFI</sequence>
<dbReference type="EMBL" id="PXOH01000004">
    <property type="protein sequence ID" value="PSF38400.1"/>
    <property type="molecule type" value="Genomic_DNA"/>
</dbReference>
<reference evidence="2 3" key="2">
    <citation type="submission" date="2018-03" db="EMBL/GenBank/DDBJ databases">
        <authorList>
            <person name="Keele B.F."/>
        </authorList>
    </citation>
    <scope>NUCLEOTIDE SEQUENCE [LARGE SCALE GENOMIC DNA]</scope>
    <source>
        <strain evidence="2 3">CCALA 016</strain>
    </source>
</reference>
<comment type="caution">
    <text evidence="2">The sequence shown here is derived from an EMBL/GenBank/DDBJ whole genome shotgun (WGS) entry which is preliminary data.</text>
</comment>
<dbReference type="PANTHER" id="PTHR40455">
    <property type="entry name" value="ANTITOXIN HIGA"/>
    <property type="match status" value="1"/>
</dbReference>
<dbReference type="InterPro" id="IPR039060">
    <property type="entry name" value="Antitox_HigA"/>
</dbReference>
<dbReference type="PROSITE" id="PS50943">
    <property type="entry name" value="HTH_CROC1"/>
    <property type="match status" value="1"/>
</dbReference>
<dbReference type="SMART" id="SM00530">
    <property type="entry name" value="HTH_XRE"/>
    <property type="match status" value="1"/>
</dbReference>